<protein>
    <submittedName>
        <fullName evidence="2">Antibiotic biosynthesis monooxygenase</fullName>
    </submittedName>
</protein>
<dbReference type="Pfam" id="PF03992">
    <property type="entry name" value="ABM"/>
    <property type="match status" value="1"/>
</dbReference>
<reference evidence="2 3" key="1">
    <citation type="submission" date="2018-02" db="EMBL/GenBank/DDBJ databases">
        <title>Solimicrobium silvestre gen. nov., sp. nov., isolated from alpine forest soil.</title>
        <authorList>
            <person name="Margesin R."/>
            <person name="Albuquerque L."/>
            <person name="Zhang D.-C."/>
            <person name="Froufe H.J.C."/>
            <person name="Severino R."/>
            <person name="Roxo I."/>
            <person name="Egas C."/>
            <person name="Da Costa M.S."/>
        </authorList>
    </citation>
    <scope>NUCLEOTIDE SEQUENCE [LARGE SCALE GENOMIC DNA]</scope>
    <source>
        <strain evidence="2 3">S20-91</strain>
    </source>
</reference>
<keyword evidence="2" id="KW-0560">Oxidoreductase</keyword>
<organism evidence="2 3">
    <name type="scientific">Solimicrobium silvestre</name>
    <dbReference type="NCBI Taxonomy" id="2099400"/>
    <lineage>
        <taxon>Bacteria</taxon>
        <taxon>Pseudomonadati</taxon>
        <taxon>Pseudomonadota</taxon>
        <taxon>Betaproteobacteria</taxon>
        <taxon>Burkholderiales</taxon>
        <taxon>Oxalobacteraceae</taxon>
        <taxon>Solimicrobium</taxon>
    </lineage>
</organism>
<accession>A0A2S9GU15</accession>
<dbReference type="InterPro" id="IPR007138">
    <property type="entry name" value="ABM_dom"/>
</dbReference>
<dbReference type="SUPFAM" id="SSF54909">
    <property type="entry name" value="Dimeric alpha+beta barrel"/>
    <property type="match status" value="1"/>
</dbReference>
<feature type="domain" description="ABM" evidence="1">
    <location>
        <begin position="2"/>
        <end position="91"/>
    </location>
</feature>
<dbReference type="Gene3D" id="3.30.70.100">
    <property type="match status" value="1"/>
</dbReference>
<dbReference type="AlphaFoldDB" id="A0A2S9GU15"/>
<evidence type="ECO:0000313" key="2">
    <source>
        <dbReference type="EMBL" id="PRC91200.1"/>
    </source>
</evidence>
<gene>
    <name evidence="2" type="ORF">S2091_4095</name>
</gene>
<dbReference type="PROSITE" id="PS51725">
    <property type="entry name" value="ABM"/>
    <property type="match status" value="1"/>
</dbReference>
<comment type="caution">
    <text evidence="2">The sequence shown here is derived from an EMBL/GenBank/DDBJ whole genome shotgun (WGS) entry which is preliminary data.</text>
</comment>
<dbReference type="InterPro" id="IPR011008">
    <property type="entry name" value="Dimeric_a/b-barrel"/>
</dbReference>
<keyword evidence="3" id="KW-1185">Reference proteome</keyword>
<dbReference type="GO" id="GO:0004497">
    <property type="term" value="F:monooxygenase activity"/>
    <property type="evidence" value="ECO:0007669"/>
    <property type="project" value="UniProtKB-KW"/>
</dbReference>
<dbReference type="PANTHER" id="PTHR34474">
    <property type="entry name" value="SIGNAL TRANSDUCTION PROTEIN TRAP"/>
    <property type="match status" value="1"/>
</dbReference>
<name>A0A2S9GU15_9BURK</name>
<keyword evidence="2" id="KW-0503">Monooxygenase</keyword>
<dbReference type="EMBL" id="PUGF01000027">
    <property type="protein sequence ID" value="PRC91200.1"/>
    <property type="molecule type" value="Genomic_DNA"/>
</dbReference>
<dbReference type="OrthoDB" id="9798157at2"/>
<dbReference type="PANTHER" id="PTHR34474:SF2">
    <property type="entry name" value="SIGNAL TRANSDUCTION PROTEIN TRAP"/>
    <property type="match status" value="1"/>
</dbReference>
<sequence length="100" mass="11878">MILEVATLDVRAGQEQQFETAFCKASEIISNMNGYVSHQLQRCLENKSRYILLVNWQSLEDHTVGFRGSQEYQEWKRFLHHFYDPFPTVEHYESILENHA</sequence>
<dbReference type="InterPro" id="IPR050404">
    <property type="entry name" value="Heme-degrading_MO"/>
</dbReference>
<evidence type="ECO:0000259" key="1">
    <source>
        <dbReference type="PROSITE" id="PS51725"/>
    </source>
</evidence>
<proteinExistence type="predicted"/>
<evidence type="ECO:0000313" key="3">
    <source>
        <dbReference type="Proteomes" id="UP000237839"/>
    </source>
</evidence>
<dbReference type="RefSeq" id="WP_105533831.1">
    <property type="nucleotide sequence ID" value="NZ_PUGF01000027.1"/>
</dbReference>
<dbReference type="Proteomes" id="UP000237839">
    <property type="component" value="Unassembled WGS sequence"/>
</dbReference>